<reference evidence="2 3" key="1">
    <citation type="submission" date="2014-04" db="EMBL/GenBank/DDBJ databases">
        <title>Genome assembly of Hyalangium minutum DSM 14724.</title>
        <authorList>
            <person name="Sharma G."/>
            <person name="Subramanian S."/>
        </authorList>
    </citation>
    <scope>NUCLEOTIDE SEQUENCE [LARGE SCALE GENOMIC DNA]</scope>
    <source>
        <strain evidence="2 3">DSM 14724</strain>
    </source>
</reference>
<dbReference type="Proteomes" id="UP000028725">
    <property type="component" value="Unassembled WGS sequence"/>
</dbReference>
<feature type="region of interest" description="Disordered" evidence="1">
    <location>
        <begin position="1"/>
        <end position="23"/>
    </location>
</feature>
<keyword evidence="3" id="KW-1185">Reference proteome</keyword>
<comment type="caution">
    <text evidence="2">The sequence shown here is derived from an EMBL/GenBank/DDBJ whole genome shotgun (WGS) entry which is preliminary data.</text>
</comment>
<organism evidence="2 3">
    <name type="scientific">Hyalangium minutum</name>
    <dbReference type="NCBI Taxonomy" id="394096"/>
    <lineage>
        <taxon>Bacteria</taxon>
        <taxon>Pseudomonadati</taxon>
        <taxon>Myxococcota</taxon>
        <taxon>Myxococcia</taxon>
        <taxon>Myxococcales</taxon>
        <taxon>Cystobacterineae</taxon>
        <taxon>Archangiaceae</taxon>
        <taxon>Hyalangium</taxon>
    </lineage>
</organism>
<proteinExistence type="predicted"/>
<name>A0A085WWC1_9BACT</name>
<dbReference type="RefSeq" id="WP_157231718.1">
    <property type="nucleotide sequence ID" value="NZ_JMCB01000001.1"/>
</dbReference>
<evidence type="ECO:0000313" key="3">
    <source>
        <dbReference type="Proteomes" id="UP000028725"/>
    </source>
</evidence>
<accession>A0A085WWC1</accession>
<sequence length="50" mass="5355">MATQAAASKEPMRERTPRVDLGTIPSHYGESNYAAVDAVDIAMLAAFSSR</sequence>
<evidence type="ECO:0000313" key="2">
    <source>
        <dbReference type="EMBL" id="KFE71984.1"/>
    </source>
</evidence>
<evidence type="ECO:0000256" key="1">
    <source>
        <dbReference type="SAM" id="MobiDB-lite"/>
    </source>
</evidence>
<dbReference type="EMBL" id="JMCB01000001">
    <property type="protein sequence ID" value="KFE71984.1"/>
    <property type="molecule type" value="Genomic_DNA"/>
</dbReference>
<dbReference type="AlphaFoldDB" id="A0A085WWC1"/>
<protein>
    <submittedName>
        <fullName evidence="2">Uncharacterized protein</fullName>
    </submittedName>
</protein>
<gene>
    <name evidence="2" type="ORF">DB31_0245</name>
</gene>